<feature type="domain" description="Thiamine-binding protein" evidence="2">
    <location>
        <begin position="6"/>
        <end position="96"/>
    </location>
</feature>
<gene>
    <name evidence="3" type="ORF">CJ669_01640</name>
</gene>
<dbReference type="PANTHER" id="PTHR33777:SF1">
    <property type="entry name" value="UPF0045 PROTEIN ECM15"/>
    <property type="match status" value="1"/>
</dbReference>
<comment type="similarity">
    <text evidence="1">Belongs to the UPF0045 family.</text>
</comment>
<dbReference type="GO" id="GO:0005829">
    <property type="term" value="C:cytosol"/>
    <property type="evidence" value="ECO:0007669"/>
    <property type="project" value="TreeGrafter"/>
</dbReference>
<comment type="caution">
    <text evidence="3">The sequence shown here is derived from an EMBL/GenBank/DDBJ whole genome shotgun (WGS) entry which is preliminary data.</text>
</comment>
<proteinExistence type="inferred from homology"/>
<dbReference type="InterPro" id="IPR002767">
    <property type="entry name" value="Thiamine_BP"/>
</dbReference>
<name>A0A2S9SRL7_9BACT</name>
<dbReference type="AlphaFoldDB" id="A0A2S9SRL7"/>
<dbReference type="NCBIfam" id="TIGR00106">
    <property type="entry name" value="MTH1187 family thiamine-binding protein"/>
    <property type="match status" value="1"/>
</dbReference>
<organism evidence="3 4">
    <name type="scientific">Aliarcobacter cryaerophilus</name>
    <dbReference type="NCBI Taxonomy" id="28198"/>
    <lineage>
        <taxon>Bacteria</taxon>
        <taxon>Pseudomonadati</taxon>
        <taxon>Campylobacterota</taxon>
        <taxon>Epsilonproteobacteria</taxon>
        <taxon>Campylobacterales</taxon>
        <taxon>Arcobacteraceae</taxon>
        <taxon>Aliarcobacter</taxon>
    </lineage>
</organism>
<dbReference type="EMBL" id="NXGJ01000001">
    <property type="protein sequence ID" value="PRM89226.1"/>
    <property type="molecule type" value="Genomic_DNA"/>
</dbReference>
<evidence type="ECO:0000313" key="4">
    <source>
        <dbReference type="Proteomes" id="UP000239065"/>
    </source>
</evidence>
<dbReference type="PANTHER" id="PTHR33777">
    <property type="entry name" value="UPF0045 PROTEIN ECM15"/>
    <property type="match status" value="1"/>
</dbReference>
<dbReference type="Gene3D" id="3.30.70.930">
    <property type="match status" value="1"/>
</dbReference>
<protein>
    <recommendedName>
        <fullName evidence="2">Thiamine-binding protein domain-containing protein</fullName>
    </recommendedName>
</protein>
<evidence type="ECO:0000259" key="2">
    <source>
        <dbReference type="Pfam" id="PF01910"/>
    </source>
</evidence>
<dbReference type="Pfam" id="PF01910">
    <property type="entry name" value="Thiamine_BP"/>
    <property type="match status" value="1"/>
</dbReference>
<dbReference type="Proteomes" id="UP000239065">
    <property type="component" value="Unassembled WGS sequence"/>
</dbReference>
<evidence type="ECO:0000256" key="1">
    <source>
        <dbReference type="ARBA" id="ARBA00010272"/>
    </source>
</evidence>
<evidence type="ECO:0000313" key="3">
    <source>
        <dbReference type="EMBL" id="PRM89226.1"/>
    </source>
</evidence>
<dbReference type="InterPro" id="IPR051614">
    <property type="entry name" value="UPF0045_domain"/>
</dbReference>
<reference evidence="3 4" key="1">
    <citation type="submission" date="2017-09" db="EMBL/GenBank/DDBJ databases">
        <title>Reassesment of A. cryaerophilus.</title>
        <authorList>
            <person name="Perez-Cataluna A."/>
            <person name="Collado L."/>
            <person name="Salgado O."/>
            <person name="Lefinanco V."/>
            <person name="Figueras M.J."/>
        </authorList>
    </citation>
    <scope>NUCLEOTIDE SEQUENCE [LARGE SCALE GENOMIC DNA]</scope>
    <source>
        <strain evidence="3 4">LMG 9861</strain>
    </source>
</reference>
<dbReference type="SUPFAM" id="SSF89957">
    <property type="entry name" value="MTH1187/YkoF-like"/>
    <property type="match status" value="1"/>
</dbReference>
<sequence length="104" mass="11638">MSVLMSLAMFPTDTKGSKSKEVAQVLEIIKNSGLDYQLTSMNTIVEAKTLKELLDLLNLCYLKLEELGCNRVYAVANFDIRTSGENRIQTKIKSVEKHIGKVSK</sequence>
<dbReference type="InterPro" id="IPR029756">
    <property type="entry name" value="MTH1187/YkoF-like"/>
</dbReference>
<dbReference type="RefSeq" id="WP_105908418.1">
    <property type="nucleotide sequence ID" value="NZ_NXGJ01000001.1"/>
</dbReference>
<accession>A0A2S9SRL7</accession>